<proteinExistence type="predicted"/>
<evidence type="ECO:0000313" key="2">
    <source>
        <dbReference type="EMBL" id="EMD35469.1"/>
    </source>
</evidence>
<evidence type="ECO:0000256" key="1">
    <source>
        <dbReference type="SAM" id="MobiDB-lite"/>
    </source>
</evidence>
<dbReference type="AlphaFoldDB" id="M2PHF4"/>
<feature type="compositionally biased region" description="Polar residues" evidence="1">
    <location>
        <begin position="73"/>
        <end position="84"/>
    </location>
</feature>
<organism evidence="2 3">
    <name type="scientific">Ceriporiopsis subvermispora (strain B)</name>
    <name type="common">White-rot fungus</name>
    <name type="synonym">Gelatoporia subvermispora</name>
    <dbReference type="NCBI Taxonomy" id="914234"/>
    <lineage>
        <taxon>Eukaryota</taxon>
        <taxon>Fungi</taxon>
        <taxon>Dikarya</taxon>
        <taxon>Basidiomycota</taxon>
        <taxon>Agaricomycotina</taxon>
        <taxon>Agaricomycetes</taxon>
        <taxon>Polyporales</taxon>
        <taxon>Gelatoporiaceae</taxon>
        <taxon>Gelatoporia</taxon>
    </lineage>
</organism>
<feature type="compositionally biased region" description="Basic and acidic residues" evidence="1">
    <location>
        <begin position="49"/>
        <end position="71"/>
    </location>
</feature>
<keyword evidence="3" id="KW-1185">Reference proteome</keyword>
<evidence type="ECO:0000313" key="3">
    <source>
        <dbReference type="Proteomes" id="UP000016930"/>
    </source>
</evidence>
<feature type="compositionally biased region" description="Polar residues" evidence="1">
    <location>
        <begin position="13"/>
        <end position="25"/>
    </location>
</feature>
<dbReference type="HOGENOM" id="CLU_2026441_0_0_1"/>
<feature type="compositionally biased region" description="Polar residues" evidence="1">
    <location>
        <begin position="32"/>
        <end position="45"/>
    </location>
</feature>
<dbReference type="Proteomes" id="UP000016930">
    <property type="component" value="Unassembled WGS sequence"/>
</dbReference>
<dbReference type="EMBL" id="KB445800">
    <property type="protein sequence ID" value="EMD35469.1"/>
    <property type="molecule type" value="Genomic_DNA"/>
</dbReference>
<gene>
    <name evidence="2" type="ORF">CERSUDRAFT_96585</name>
</gene>
<reference evidence="2 3" key="1">
    <citation type="journal article" date="2012" name="Proc. Natl. Acad. Sci. U.S.A.">
        <title>Comparative genomics of Ceriporiopsis subvermispora and Phanerochaete chrysosporium provide insight into selective ligninolysis.</title>
        <authorList>
            <person name="Fernandez-Fueyo E."/>
            <person name="Ruiz-Duenas F.J."/>
            <person name="Ferreira P."/>
            <person name="Floudas D."/>
            <person name="Hibbett D.S."/>
            <person name="Canessa P."/>
            <person name="Larrondo L.F."/>
            <person name="James T.Y."/>
            <person name="Seelenfreund D."/>
            <person name="Lobos S."/>
            <person name="Polanco R."/>
            <person name="Tello M."/>
            <person name="Honda Y."/>
            <person name="Watanabe T."/>
            <person name="Watanabe T."/>
            <person name="Ryu J.S."/>
            <person name="Kubicek C.P."/>
            <person name="Schmoll M."/>
            <person name="Gaskell J."/>
            <person name="Hammel K.E."/>
            <person name="St John F.J."/>
            <person name="Vanden Wymelenberg A."/>
            <person name="Sabat G."/>
            <person name="Splinter BonDurant S."/>
            <person name="Syed K."/>
            <person name="Yadav J.S."/>
            <person name="Doddapaneni H."/>
            <person name="Subramanian V."/>
            <person name="Lavin J.L."/>
            <person name="Oguiza J.A."/>
            <person name="Perez G."/>
            <person name="Pisabarro A.G."/>
            <person name="Ramirez L."/>
            <person name="Santoyo F."/>
            <person name="Master E."/>
            <person name="Coutinho P.M."/>
            <person name="Henrissat B."/>
            <person name="Lombard V."/>
            <person name="Magnuson J.K."/>
            <person name="Kuees U."/>
            <person name="Hori C."/>
            <person name="Igarashi K."/>
            <person name="Samejima M."/>
            <person name="Held B.W."/>
            <person name="Barry K.W."/>
            <person name="LaButti K.M."/>
            <person name="Lapidus A."/>
            <person name="Lindquist E.A."/>
            <person name="Lucas S.M."/>
            <person name="Riley R."/>
            <person name="Salamov A.A."/>
            <person name="Hoffmeister D."/>
            <person name="Schwenk D."/>
            <person name="Hadar Y."/>
            <person name="Yarden O."/>
            <person name="de Vries R.P."/>
            <person name="Wiebenga A."/>
            <person name="Stenlid J."/>
            <person name="Eastwood D."/>
            <person name="Grigoriev I.V."/>
            <person name="Berka R.M."/>
            <person name="Blanchette R.A."/>
            <person name="Kersten P."/>
            <person name="Martinez A.T."/>
            <person name="Vicuna R."/>
            <person name="Cullen D."/>
        </authorList>
    </citation>
    <scope>NUCLEOTIDE SEQUENCE [LARGE SCALE GENOMIC DNA]</scope>
    <source>
        <strain evidence="2 3">B</strain>
    </source>
</reference>
<accession>M2PHF4</accession>
<feature type="region of interest" description="Disordered" evidence="1">
    <location>
        <begin position="1"/>
        <end position="98"/>
    </location>
</feature>
<name>M2PHF4_CERS8</name>
<protein>
    <submittedName>
        <fullName evidence="2">Uncharacterized protein</fullName>
    </submittedName>
</protein>
<sequence>MANPSASAAKAPTTRSTRSKGTASTDVLDGSAPSNEGQNGVTENGANEAHTEPYAGKDDGKVDSSNIDKEQVPPTTVTADNATNIAEGIDRPVTPPPLPVVIPATPQTPTAQAIVPPMLGGV</sequence>